<proteinExistence type="predicted"/>
<organism evidence="1 2">
    <name type="scientific">Candidatus Scatousia excrementigallinarum</name>
    <dbReference type="NCBI Taxonomy" id="2840935"/>
    <lineage>
        <taxon>Bacteria</taxon>
        <taxon>Candidatus Scatousia</taxon>
    </lineage>
</organism>
<reference evidence="1" key="2">
    <citation type="journal article" date="2021" name="PeerJ">
        <title>Extensive microbial diversity within the chicken gut microbiome revealed by metagenomics and culture.</title>
        <authorList>
            <person name="Gilroy R."/>
            <person name="Ravi A."/>
            <person name="Getino M."/>
            <person name="Pursley I."/>
            <person name="Horton D.L."/>
            <person name="Alikhan N.F."/>
            <person name="Baker D."/>
            <person name="Gharbi K."/>
            <person name="Hall N."/>
            <person name="Watson M."/>
            <person name="Adriaenssens E.M."/>
            <person name="Foster-Nyarko E."/>
            <person name="Jarju S."/>
            <person name="Secka A."/>
            <person name="Antonio M."/>
            <person name="Oren A."/>
            <person name="Chaudhuri R.R."/>
            <person name="La Ragione R."/>
            <person name="Hildebrand F."/>
            <person name="Pallen M.J."/>
        </authorList>
    </citation>
    <scope>NUCLEOTIDE SEQUENCE</scope>
    <source>
        <strain evidence="1">6276</strain>
    </source>
</reference>
<dbReference type="Pfam" id="PF08747">
    <property type="entry name" value="BrxB"/>
    <property type="match status" value="1"/>
</dbReference>
<dbReference type="EMBL" id="DVIU01000020">
    <property type="protein sequence ID" value="HIS35183.1"/>
    <property type="molecule type" value="Genomic_DNA"/>
</dbReference>
<comment type="caution">
    <text evidence="1">The sequence shown here is derived from an EMBL/GenBank/DDBJ whole genome shotgun (WGS) entry which is preliminary data.</text>
</comment>
<evidence type="ECO:0000313" key="2">
    <source>
        <dbReference type="Proteomes" id="UP000823928"/>
    </source>
</evidence>
<dbReference type="InterPro" id="IPR014858">
    <property type="entry name" value="BrxB"/>
</dbReference>
<accession>A0A9D1EWM2</accession>
<dbReference type="AlphaFoldDB" id="A0A9D1EWM2"/>
<sequence length="186" mass="21858">MANNIKERLDKLKEKMQTEDFLHGRGLSNEVNIWMFCYEAKDEPIISHTVEQIKCDTLLRCHIHECNLYDIFINICRDKRILDRIDGMEERKGTDFLLRQLQSNITVEQFVKKMQYEMTPGKDVLLITGVGDVFPFMRIHALLEGMQPYFSSVPILVMYPGTFNGSEVRLFDILKPNPYYRAFNII</sequence>
<reference evidence="1" key="1">
    <citation type="submission" date="2020-10" db="EMBL/GenBank/DDBJ databases">
        <authorList>
            <person name="Gilroy R."/>
        </authorList>
    </citation>
    <scope>NUCLEOTIDE SEQUENCE</scope>
    <source>
        <strain evidence="1">6276</strain>
    </source>
</reference>
<gene>
    <name evidence="1" type="ORF">IAC10_00935</name>
</gene>
<protein>
    <submittedName>
        <fullName evidence="1">DUF1788 domain-containing protein</fullName>
    </submittedName>
</protein>
<dbReference type="Proteomes" id="UP000823928">
    <property type="component" value="Unassembled WGS sequence"/>
</dbReference>
<name>A0A9D1EWM2_9BACT</name>
<evidence type="ECO:0000313" key="1">
    <source>
        <dbReference type="EMBL" id="HIS35183.1"/>
    </source>
</evidence>